<gene>
    <name evidence="4" type="ORF">SAMN05661012_03018</name>
    <name evidence="5" type="ORF">SR876_13600</name>
</gene>
<dbReference type="EMBL" id="CP140154">
    <property type="protein sequence ID" value="WQG92546.1"/>
    <property type="molecule type" value="Genomic_DNA"/>
</dbReference>
<dbReference type="OrthoDB" id="9801456at2"/>
<dbReference type="InterPro" id="IPR042122">
    <property type="entry name" value="Ser_AcTrfase_N_sf"/>
</dbReference>
<dbReference type="GO" id="GO:0008652">
    <property type="term" value="P:amino acid biosynthetic process"/>
    <property type="evidence" value="ECO:0007669"/>
    <property type="project" value="UniProtKB-KW"/>
</dbReference>
<dbReference type="RefSeq" id="WP_072362248.1">
    <property type="nucleotide sequence ID" value="NZ_CBHWAX010000206.1"/>
</dbReference>
<organism evidence="4 6">
    <name type="scientific">Chitinophaga sancti</name>
    <dbReference type="NCBI Taxonomy" id="1004"/>
    <lineage>
        <taxon>Bacteria</taxon>
        <taxon>Pseudomonadati</taxon>
        <taxon>Bacteroidota</taxon>
        <taxon>Chitinophagia</taxon>
        <taxon>Chitinophagales</taxon>
        <taxon>Chitinophagaceae</taxon>
        <taxon>Chitinophaga</taxon>
    </lineage>
</organism>
<evidence type="ECO:0000256" key="2">
    <source>
        <dbReference type="ARBA" id="ARBA00022679"/>
    </source>
</evidence>
<dbReference type="InterPro" id="IPR011004">
    <property type="entry name" value="Trimer_LpxA-like_sf"/>
</dbReference>
<evidence type="ECO:0000256" key="3">
    <source>
        <dbReference type="ARBA" id="ARBA00023315"/>
    </source>
</evidence>
<protein>
    <submittedName>
        <fullName evidence="4">Serine O-acetyltransferase</fullName>
        <ecNumber evidence="5">2.3.1.30</ecNumber>
    </submittedName>
</protein>
<dbReference type="CDD" id="cd03354">
    <property type="entry name" value="LbH_SAT"/>
    <property type="match status" value="1"/>
</dbReference>
<keyword evidence="1" id="KW-0028">Amino-acid biosynthesis</keyword>
<evidence type="ECO:0000313" key="7">
    <source>
        <dbReference type="Proteomes" id="UP001326715"/>
    </source>
</evidence>
<reference evidence="4 6" key="1">
    <citation type="submission" date="2016-11" db="EMBL/GenBank/DDBJ databases">
        <authorList>
            <person name="Jaros S."/>
            <person name="Januszkiewicz K."/>
            <person name="Wedrychowicz H."/>
        </authorList>
    </citation>
    <scope>NUCLEOTIDE SEQUENCE [LARGE SCALE GENOMIC DNA]</scope>
    <source>
        <strain evidence="4 6">DSM 784</strain>
    </source>
</reference>
<dbReference type="PANTHER" id="PTHR42811">
    <property type="entry name" value="SERINE ACETYLTRANSFERASE"/>
    <property type="match status" value="1"/>
</dbReference>
<evidence type="ECO:0000256" key="1">
    <source>
        <dbReference type="ARBA" id="ARBA00022605"/>
    </source>
</evidence>
<keyword evidence="3 5" id="KW-0012">Acyltransferase</keyword>
<sequence>MQQLLEELRRRHQQAAATAYPSTSAVNDFANNFINWLFPEYQGKVMPDIVLLEEYAHMLQNELQHLLQPMQPQLPADAAKLSQQFMVQAPAIYDALNKDAEALLQGDPAATCLYEVIRAYPGFYAIAFYRIAHALQKLHVPLLPRMITEQAHSRTGIDIHPAAVIAPYFCMDHGTGIVIGETTEIGAHVKLYQGVTLGALSVDKDMARSKRHPTIEDHVVIYAGATILGGDTIVGHHSIIGGNVWLIKSTEPFSRIYYKADGSMNTVNV</sequence>
<dbReference type="InterPro" id="IPR045304">
    <property type="entry name" value="LbH_SAT"/>
</dbReference>
<keyword evidence="2 4" id="KW-0808">Transferase</keyword>
<name>A0A1K1QTF4_9BACT</name>
<evidence type="ECO:0000313" key="4">
    <source>
        <dbReference type="EMBL" id="SFW62915.1"/>
    </source>
</evidence>
<evidence type="ECO:0000313" key="5">
    <source>
        <dbReference type="EMBL" id="WQG92546.1"/>
    </source>
</evidence>
<keyword evidence="7" id="KW-1185">Reference proteome</keyword>
<dbReference type="STRING" id="1004.SAMN05661012_03018"/>
<dbReference type="AlphaFoldDB" id="A0A1K1QTF4"/>
<dbReference type="EMBL" id="FPIZ01000009">
    <property type="protein sequence ID" value="SFW62915.1"/>
    <property type="molecule type" value="Genomic_DNA"/>
</dbReference>
<dbReference type="GO" id="GO:0009001">
    <property type="term" value="F:serine O-acetyltransferase activity"/>
    <property type="evidence" value="ECO:0007669"/>
    <property type="project" value="UniProtKB-EC"/>
</dbReference>
<dbReference type="Gene3D" id="2.160.10.10">
    <property type="entry name" value="Hexapeptide repeat proteins"/>
    <property type="match status" value="1"/>
</dbReference>
<dbReference type="SUPFAM" id="SSF51161">
    <property type="entry name" value="Trimeric LpxA-like enzymes"/>
    <property type="match status" value="1"/>
</dbReference>
<dbReference type="Proteomes" id="UP001326715">
    <property type="component" value="Chromosome"/>
</dbReference>
<dbReference type="Gene3D" id="1.10.3130.10">
    <property type="entry name" value="serine acetyltransferase, domain 1"/>
    <property type="match status" value="1"/>
</dbReference>
<evidence type="ECO:0000313" key="6">
    <source>
        <dbReference type="Proteomes" id="UP000183788"/>
    </source>
</evidence>
<dbReference type="EC" id="2.3.1.30" evidence="5"/>
<reference evidence="5 7" key="2">
    <citation type="submission" date="2023-11" db="EMBL/GenBank/DDBJ databases">
        <title>MicrobeMod: A computational toolkit for identifying prokaryotic methylation and restriction-modification with nanopore sequencing.</title>
        <authorList>
            <person name="Crits-Christoph A."/>
            <person name="Kang S.C."/>
            <person name="Lee H."/>
            <person name="Ostrov N."/>
        </authorList>
    </citation>
    <scope>NUCLEOTIDE SEQUENCE [LARGE SCALE GENOMIC DNA]</scope>
    <source>
        <strain evidence="5 7">ATCC 23090</strain>
    </source>
</reference>
<accession>A0A1K1QTF4</accession>
<dbReference type="Proteomes" id="UP000183788">
    <property type="component" value="Unassembled WGS sequence"/>
</dbReference>
<proteinExistence type="predicted"/>